<dbReference type="Pfam" id="PF10040">
    <property type="entry name" value="CRISPR_Cas6"/>
    <property type="match status" value="1"/>
</dbReference>
<dbReference type="Gene3D" id="3.30.70.1900">
    <property type="match status" value="1"/>
</dbReference>
<dbReference type="Gene3D" id="3.30.70.1890">
    <property type="match status" value="1"/>
</dbReference>
<dbReference type="Proteomes" id="UP000255367">
    <property type="component" value="Unassembled WGS sequence"/>
</dbReference>
<dbReference type="RefSeq" id="WP_115310229.1">
    <property type="nucleotide sequence ID" value="NZ_UHIO01000001.1"/>
</dbReference>
<organism evidence="3 4">
    <name type="scientific">Veillonella criceti</name>
    <dbReference type="NCBI Taxonomy" id="103891"/>
    <lineage>
        <taxon>Bacteria</taxon>
        <taxon>Bacillati</taxon>
        <taxon>Bacillota</taxon>
        <taxon>Negativicutes</taxon>
        <taxon>Veillonellales</taxon>
        <taxon>Veillonellaceae</taxon>
        <taxon>Veillonella</taxon>
    </lineage>
</organism>
<feature type="domain" description="CRISPR-associated protein Cas6-like N-terminal" evidence="2">
    <location>
        <begin position="21"/>
        <end position="92"/>
    </location>
</feature>
<dbReference type="CDD" id="cd21141">
    <property type="entry name" value="Cas6_III-like"/>
    <property type="match status" value="1"/>
</dbReference>
<keyword evidence="4" id="KW-1185">Reference proteome</keyword>
<gene>
    <name evidence="3" type="ORF">NCTC12020_01044</name>
</gene>
<reference evidence="3 4" key="1">
    <citation type="submission" date="2018-06" db="EMBL/GenBank/DDBJ databases">
        <authorList>
            <consortium name="Pathogen Informatics"/>
            <person name="Doyle S."/>
        </authorList>
    </citation>
    <scope>NUCLEOTIDE SEQUENCE [LARGE SCALE GENOMIC DNA]</scope>
    <source>
        <strain evidence="3 4">NCTC12020</strain>
    </source>
</reference>
<name>A0A380NLE2_9FIRM</name>
<dbReference type="InterPro" id="IPR045747">
    <property type="entry name" value="CRISPR-assoc_prot_Cas6_N_sf"/>
</dbReference>
<accession>A0A380NLE2</accession>
<dbReference type="InterPro" id="IPR019267">
    <property type="entry name" value="CRISPR-assoc_Cas6_C"/>
</dbReference>
<proteinExistence type="predicted"/>
<evidence type="ECO:0000259" key="2">
    <source>
        <dbReference type="Pfam" id="PF19308"/>
    </source>
</evidence>
<evidence type="ECO:0000259" key="1">
    <source>
        <dbReference type="Pfam" id="PF10040"/>
    </source>
</evidence>
<dbReference type="OrthoDB" id="425607at2"/>
<dbReference type="Pfam" id="PF19308">
    <property type="entry name" value="CRISPR_Cas6_N"/>
    <property type="match status" value="1"/>
</dbReference>
<evidence type="ECO:0000313" key="3">
    <source>
        <dbReference type="EMBL" id="SUP43051.1"/>
    </source>
</evidence>
<protein>
    <submittedName>
        <fullName evidence="3">Uncharacterized protein predicted to be involved in DNA repair (RAMP superfamily)</fullName>
    </submittedName>
</protein>
<evidence type="ECO:0000313" key="4">
    <source>
        <dbReference type="Proteomes" id="UP000255367"/>
    </source>
</evidence>
<feature type="domain" description="CRISPR-associated protein Cas6 C-terminal" evidence="1">
    <location>
        <begin position="151"/>
        <end position="267"/>
    </location>
</feature>
<sequence length="272" mass="31096">MILGAIEFELRCVKEGNIDKYNGRAVHGAFFSLLQTVSEEEATFYHNMSQLKPFSLSSLTFKFKIKETDNKIKVKPGTEAMFRIACWDERLLELILSIPQYSEIKINQAVFVLEERYVGGEESHPNTGVISEMDLFKICQIDKKFKEVKFEFLSPVSFRVDTFDYPMPLPQLIFKSLLIKWNMNTTDNILDKELIESIASSMPPVFWKGRTQRVFYGRDRGVNGFIGNISFAIGHLSLEEQRLICLLASFAEFCGVGRLTAQGLGETRISMN</sequence>
<dbReference type="AlphaFoldDB" id="A0A380NLE2"/>
<dbReference type="InterPro" id="IPR045648">
    <property type="entry name" value="CRISPR-assoc_Cas6-like_N"/>
</dbReference>
<dbReference type="EMBL" id="UHIO01000001">
    <property type="protein sequence ID" value="SUP43051.1"/>
    <property type="molecule type" value="Genomic_DNA"/>
</dbReference>